<dbReference type="OrthoDB" id="2094832at2759"/>
<protein>
    <recommendedName>
        <fullName evidence="5">Methyltransferase type 12 domain-containing protein</fullName>
    </recommendedName>
</protein>
<name>A0A1C7NHA6_9FUNG</name>
<accession>A0A1C7NHA6</accession>
<dbReference type="CDD" id="cd02440">
    <property type="entry name" value="AdoMet_MTases"/>
    <property type="match status" value="1"/>
</dbReference>
<dbReference type="SUPFAM" id="SSF53335">
    <property type="entry name" value="S-adenosyl-L-methionine-dependent methyltransferases"/>
    <property type="match status" value="1"/>
</dbReference>
<dbReference type="InParanoid" id="A0A1C7NHA6"/>
<evidence type="ECO:0000256" key="2">
    <source>
        <dbReference type="ARBA" id="ARBA00022679"/>
    </source>
</evidence>
<keyword evidence="3" id="KW-0949">S-adenosyl-L-methionine</keyword>
<evidence type="ECO:0000256" key="4">
    <source>
        <dbReference type="ARBA" id="ARBA00038314"/>
    </source>
</evidence>
<evidence type="ECO:0000313" key="6">
    <source>
        <dbReference type="EMBL" id="OBZ88398.1"/>
    </source>
</evidence>
<evidence type="ECO:0000313" key="7">
    <source>
        <dbReference type="Proteomes" id="UP000093000"/>
    </source>
</evidence>
<dbReference type="PANTHER" id="PTHR35897">
    <property type="entry name" value="METHYLTRANSFERASE AUSD"/>
    <property type="match status" value="1"/>
</dbReference>
<comment type="pathway">
    <text evidence="1">Secondary metabolite biosynthesis.</text>
</comment>
<proteinExistence type="inferred from homology"/>
<dbReference type="InterPro" id="IPR013217">
    <property type="entry name" value="Methyltransf_12"/>
</dbReference>
<sequence length="264" mass="30802">MTSELPSISEEQFQLYRNYANFRDVGDLQKHLIVIQEQLLKEGEINYKCIERYKFACTRLYERFFYKKIVSLGKKLLEKGEAPYFLDVGCCTGTDLRKLLIDGYPRDFLMGMDIQQSYIECGYKLFKDSPKTCPIQFIVNDLFSVDENHSLCHTISIVHAGSVFHLFSDYETIARFLEKAVSLLKPNGVLAGGHVCTEESVEYYRESKQSYKYYMGINDFRELLQSKGFVDIQLETQPRLDEEDHFTAFWISFYAVFQPKSDIS</sequence>
<dbReference type="PANTHER" id="PTHR35897:SF1">
    <property type="entry name" value="METHYLTRANSFERASE AUSD"/>
    <property type="match status" value="1"/>
</dbReference>
<comment type="caution">
    <text evidence="6">The sequence shown here is derived from an EMBL/GenBank/DDBJ whole genome shotgun (WGS) entry which is preliminary data.</text>
</comment>
<dbReference type="AlphaFoldDB" id="A0A1C7NHA6"/>
<dbReference type="EMBL" id="LUGH01000155">
    <property type="protein sequence ID" value="OBZ88398.1"/>
    <property type="molecule type" value="Genomic_DNA"/>
</dbReference>
<evidence type="ECO:0000259" key="5">
    <source>
        <dbReference type="Pfam" id="PF08242"/>
    </source>
</evidence>
<dbReference type="Proteomes" id="UP000093000">
    <property type="component" value="Unassembled WGS sequence"/>
</dbReference>
<organism evidence="6 7">
    <name type="scientific">Choanephora cucurbitarum</name>
    <dbReference type="NCBI Taxonomy" id="101091"/>
    <lineage>
        <taxon>Eukaryota</taxon>
        <taxon>Fungi</taxon>
        <taxon>Fungi incertae sedis</taxon>
        <taxon>Mucoromycota</taxon>
        <taxon>Mucoromycotina</taxon>
        <taxon>Mucoromycetes</taxon>
        <taxon>Mucorales</taxon>
        <taxon>Mucorineae</taxon>
        <taxon>Choanephoraceae</taxon>
        <taxon>Choanephoroideae</taxon>
        <taxon>Choanephora</taxon>
    </lineage>
</organism>
<dbReference type="InterPro" id="IPR051654">
    <property type="entry name" value="Meroterpenoid_MTases"/>
</dbReference>
<keyword evidence="2" id="KW-0808">Transferase</keyword>
<dbReference type="Gene3D" id="3.40.50.150">
    <property type="entry name" value="Vaccinia Virus protein VP39"/>
    <property type="match status" value="1"/>
</dbReference>
<feature type="domain" description="Methyltransferase type 12" evidence="5">
    <location>
        <begin position="86"/>
        <end position="190"/>
    </location>
</feature>
<dbReference type="GO" id="GO:0016740">
    <property type="term" value="F:transferase activity"/>
    <property type="evidence" value="ECO:0007669"/>
    <property type="project" value="UniProtKB-KW"/>
</dbReference>
<comment type="similarity">
    <text evidence="4">Belongs to the class I-like SAM-binding methyltransferase superfamily.</text>
</comment>
<gene>
    <name evidence="6" type="ORF">A0J61_03554</name>
</gene>
<keyword evidence="7" id="KW-1185">Reference proteome</keyword>
<evidence type="ECO:0000256" key="3">
    <source>
        <dbReference type="ARBA" id="ARBA00022691"/>
    </source>
</evidence>
<dbReference type="InterPro" id="IPR029063">
    <property type="entry name" value="SAM-dependent_MTases_sf"/>
</dbReference>
<dbReference type="Pfam" id="PF08242">
    <property type="entry name" value="Methyltransf_12"/>
    <property type="match status" value="1"/>
</dbReference>
<reference evidence="6 7" key="1">
    <citation type="submission" date="2016-03" db="EMBL/GenBank/DDBJ databases">
        <title>Choanephora cucurbitarum.</title>
        <authorList>
            <person name="Min B."/>
            <person name="Park H."/>
            <person name="Park J.-H."/>
            <person name="Shin H.-D."/>
            <person name="Choi I.-G."/>
        </authorList>
    </citation>
    <scope>NUCLEOTIDE SEQUENCE [LARGE SCALE GENOMIC DNA]</scope>
    <source>
        <strain evidence="6 7">KUS-F28377</strain>
    </source>
</reference>
<evidence type="ECO:0000256" key="1">
    <source>
        <dbReference type="ARBA" id="ARBA00005179"/>
    </source>
</evidence>
<dbReference type="STRING" id="101091.A0A1C7NHA6"/>